<gene>
    <name evidence="1" type="ORF">B0T20DRAFT_389280</name>
</gene>
<organism evidence="1 2">
    <name type="scientific">Sordaria brevicollis</name>
    <dbReference type="NCBI Taxonomy" id="83679"/>
    <lineage>
        <taxon>Eukaryota</taxon>
        <taxon>Fungi</taxon>
        <taxon>Dikarya</taxon>
        <taxon>Ascomycota</taxon>
        <taxon>Pezizomycotina</taxon>
        <taxon>Sordariomycetes</taxon>
        <taxon>Sordariomycetidae</taxon>
        <taxon>Sordariales</taxon>
        <taxon>Sordariaceae</taxon>
        <taxon>Sordaria</taxon>
    </lineage>
</organism>
<evidence type="ECO:0000313" key="1">
    <source>
        <dbReference type="EMBL" id="KAK3401318.1"/>
    </source>
</evidence>
<protein>
    <submittedName>
        <fullName evidence="1">Uncharacterized protein</fullName>
    </submittedName>
</protein>
<reference evidence="1" key="2">
    <citation type="submission" date="2023-07" db="EMBL/GenBank/DDBJ databases">
        <authorList>
            <consortium name="Lawrence Berkeley National Laboratory"/>
            <person name="Haridas S."/>
            <person name="Hensen N."/>
            <person name="Bonometti L."/>
            <person name="Westerberg I."/>
            <person name="Brannstrom I.O."/>
            <person name="Guillou S."/>
            <person name="Cros-Aarteil S."/>
            <person name="Calhoun S."/>
            <person name="Kuo A."/>
            <person name="Mondo S."/>
            <person name="Pangilinan J."/>
            <person name="Riley R."/>
            <person name="LaButti K."/>
            <person name="Andreopoulos B."/>
            <person name="Lipzen A."/>
            <person name="Chen C."/>
            <person name="Yanf M."/>
            <person name="Daum C."/>
            <person name="Ng V."/>
            <person name="Clum A."/>
            <person name="Steindorff A."/>
            <person name="Ohm R."/>
            <person name="Martin F."/>
            <person name="Silar P."/>
            <person name="Natvig D."/>
            <person name="Lalanne C."/>
            <person name="Gautier V."/>
            <person name="Ament-velasquez S.L."/>
            <person name="Kruys A."/>
            <person name="Hutchinson M.I."/>
            <person name="Powell A.J."/>
            <person name="Barry K."/>
            <person name="Miller A.N."/>
            <person name="Grigoriev I.V."/>
            <person name="Debuchy R."/>
            <person name="Gladieux P."/>
            <person name="Thoren M.H."/>
            <person name="Johannesson H."/>
        </authorList>
    </citation>
    <scope>NUCLEOTIDE SEQUENCE</scope>
    <source>
        <strain evidence="1">FGSC 1904</strain>
    </source>
</reference>
<evidence type="ECO:0000313" key="2">
    <source>
        <dbReference type="Proteomes" id="UP001281003"/>
    </source>
</evidence>
<keyword evidence="2" id="KW-1185">Reference proteome</keyword>
<name>A0AAE0UEP2_SORBR</name>
<sequence length="247" mass="28851">MYKNFSFKVIGGKGGYIFRKFNPLNDRYKIKIGYVYNIKEDRGKKSSTILHACQESRNVGRRFMGGYKKAFRELFFRLPTRAGIDNRARPLREDKPYLWMNVELDMIDVRGRPLWGMFLCDHWRRIRRLKFEMYGKYWGGGQDRDELHWVRSSIERYQHLSLREICVCVPGEESHLDLPREWLPEALGGRDGGWFEGWRAVECSTISHEEDGEEDMEGKTAPEGKVCVLVLRKINGPDGEGVYGTGN</sequence>
<dbReference type="Proteomes" id="UP001281003">
    <property type="component" value="Unassembled WGS sequence"/>
</dbReference>
<dbReference type="EMBL" id="JAUTDP010000002">
    <property type="protein sequence ID" value="KAK3401318.1"/>
    <property type="molecule type" value="Genomic_DNA"/>
</dbReference>
<proteinExistence type="predicted"/>
<reference evidence="1" key="1">
    <citation type="journal article" date="2023" name="Mol. Phylogenet. Evol.">
        <title>Genome-scale phylogeny and comparative genomics of the fungal order Sordariales.</title>
        <authorList>
            <person name="Hensen N."/>
            <person name="Bonometti L."/>
            <person name="Westerberg I."/>
            <person name="Brannstrom I.O."/>
            <person name="Guillou S."/>
            <person name="Cros-Aarteil S."/>
            <person name="Calhoun S."/>
            <person name="Haridas S."/>
            <person name="Kuo A."/>
            <person name="Mondo S."/>
            <person name="Pangilinan J."/>
            <person name="Riley R."/>
            <person name="LaButti K."/>
            <person name="Andreopoulos B."/>
            <person name="Lipzen A."/>
            <person name="Chen C."/>
            <person name="Yan M."/>
            <person name="Daum C."/>
            <person name="Ng V."/>
            <person name="Clum A."/>
            <person name="Steindorff A."/>
            <person name="Ohm R.A."/>
            <person name="Martin F."/>
            <person name="Silar P."/>
            <person name="Natvig D.O."/>
            <person name="Lalanne C."/>
            <person name="Gautier V."/>
            <person name="Ament-Velasquez S.L."/>
            <person name="Kruys A."/>
            <person name="Hutchinson M.I."/>
            <person name="Powell A.J."/>
            <person name="Barry K."/>
            <person name="Miller A.N."/>
            <person name="Grigoriev I.V."/>
            <person name="Debuchy R."/>
            <person name="Gladieux P."/>
            <person name="Hiltunen Thoren M."/>
            <person name="Johannesson H."/>
        </authorList>
    </citation>
    <scope>NUCLEOTIDE SEQUENCE</scope>
    <source>
        <strain evidence="1">FGSC 1904</strain>
    </source>
</reference>
<comment type="caution">
    <text evidence="1">The sequence shown here is derived from an EMBL/GenBank/DDBJ whole genome shotgun (WGS) entry which is preliminary data.</text>
</comment>
<accession>A0AAE0UEP2</accession>
<dbReference type="AlphaFoldDB" id="A0AAE0UEP2"/>